<gene>
    <name evidence="6" type="primary">NAG1_2</name>
    <name evidence="6" type="ORF">LTR24_003527</name>
</gene>
<dbReference type="InterPro" id="IPR015883">
    <property type="entry name" value="Glyco_hydro_20_cat"/>
</dbReference>
<dbReference type="InterPro" id="IPR025705">
    <property type="entry name" value="Beta_hexosaminidase_sua/sub"/>
</dbReference>
<comment type="similarity">
    <text evidence="2">Belongs to the glycosyl hydrolase 20 family.</text>
</comment>
<proteinExistence type="inferred from homology"/>
<dbReference type="PANTHER" id="PTHR22600">
    <property type="entry name" value="BETA-HEXOSAMINIDASE"/>
    <property type="match status" value="1"/>
</dbReference>
<evidence type="ECO:0000256" key="1">
    <source>
        <dbReference type="ARBA" id="ARBA00001231"/>
    </source>
</evidence>
<feature type="domain" description="Glycoside hydrolase family 20 catalytic" evidence="5">
    <location>
        <begin position="1"/>
        <end position="174"/>
    </location>
</feature>
<keyword evidence="4 6" id="KW-0378">Hydrolase</keyword>
<evidence type="ECO:0000256" key="3">
    <source>
        <dbReference type="ARBA" id="ARBA00012663"/>
    </source>
</evidence>
<keyword evidence="7" id="KW-1185">Reference proteome</keyword>
<name>A0ABR0KEN4_9EURO</name>
<dbReference type="EMBL" id="JAVRRG010000033">
    <property type="protein sequence ID" value="KAK5094586.1"/>
    <property type="molecule type" value="Genomic_DNA"/>
</dbReference>
<reference evidence="6 7" key="1">
    <citation type="submission" date="2023-08" db="EMBL/GenBank/DDBJ databases">
        <title>Black Yeasts Isolated from many extreme environments.</title>
        <authorList>
            <person name="Coleine C."/>
            <person name="Stajich J.E."/>
            <person name="Selbmann L."/>
        </authorList>
    </citation>
    <scope>NUCLEOTIDE SEQUENCE [LARGE SCALE GENOMIC DNA]</scope>
    <source>
        <strain evidence="6 7">CCFEE 5885</strain>
    </source>
</reference>
<dbReference type="InterPro" id="IPR017853">
    <property type="entry name" value="GH"/>
</dbReference>
<dbReference type="PANTHER" id="PTHR22600:SF58">
    <property type="entry name" value="BETA-HEXOSAMINIDASE"/>
    <property type="match status" value="1"/>
</dbReference>
<organism evidence="6 7">
    <name type="scientific">Lithohypha guttulata</name>
    <dbReference type="NCBI Taxonomy" id="1690604"/>
    <lineage>
        <taxon>Eukaryota</taxon>
        <taxon>Fungi</taxon>
        <taxon>Dikarya</taxon>
        <taxon>Ascomycota</taxon>
        <taxon>Pezizomycotina</taxon>
        <taxon>Eurotiomycetes</taxon>
        <taxon>Chaetothyriomycetidae</taxon>
        <taxon>Chaetothyriales</taxon>
        <taxon>Trichomeriaceae</taxon>
        <taxon>Lithohypha</taxon>
    </lineage>
</organism>
<comment type="catalytic activity">
    <reaction evidence="1">
        <text>Hydrolysis of terminal non-reducing N-acetyl-D-hexosamine residues in N-acetyl-beta-D-hexosaminides.</text>
        <dbReference type="EC" id="3.2.1.52"/>
    </reaction>
</comment>
<dbReference type="GO" id="GO:0004563">
    <property type="term" value="F:beta-N-acetylhexosaminidase activity"/>
    <property type="evidence" value="ECO:0007669"/>
    <property type="project" value="UniProtKB-EC"/>
</dbReference>
<sequence>MAFTKMNFFHWHITDAQSWPLEIPALPELSAKGAYTPDQVYSPEELAAVMQYGNNLGIETAIEIDMPGHTSSIWFSHPELITAFNAQPYSTYCAEPPCGSLKLNHSAVYSFLDTMFSDLFPRISEYSSYFDSGGDEVNVNAYLLDDTVKSNDTAILQPLMQTFIDHVHGKIRAAG</sequence>
<evidence type="ECO:0000259" key="5">
    <source>
        <dbReference type="Pfam" id="PF00728"/>
    </source>
</evidence>
<dbReference type="EC" id="3.2.1.52" evidence="3"/>
<dbReference type="PRINTS" id="PR00738">
    <property type="entry name" value="GLHYDRLASE20"/>
</dbReference>
<keyword evidence="6" id="KW-0326">Glycosidase</keyword>
<dbReference type="Proteomes" id="UP001345013">
    <property type="component" value="Unassembled WGS sequence"/>
</dbReference>
<dbReference type="Pfam" id="PF00728">
    <property type="entry name" value="Glyco_hydro_20"/>
    <property type="match status" value="1"/>
</dbReference>
<accession>A0ABR0KEN4</accession>
<dbReference type="GO" id="GO:0016853">
    <property type="term" value="F:isomerase activity"/>
    <property type="evidence" value="ECO:0007669"/>
    <property type="project" value="UniProtKB-KW"/>
</dbReference>
<evidence type="ECO:0000313" key="7">
    <source>
        <dbReference type="Proteomes" id="UP001345013"/>
    </source>
</evidence>
<comment type="caution">
    <text evidence="6">The sequence shown here is derived from an EMBL/GenBank/DDBJ whole genome shotgun (WGS) entry which is preliminary data.</text>
</comment>
<dbReference type="Gene3D" id="3.20.20.80">
    <property type="entry name" value="Glycosidases"/>
    <property type="match status" value="1"/>
</dbReference>
<protein>
    <recommendedName>
        <fullName evidence="3">beta-N-acetylhexosaminidase</fullName>
        <ecNumber evidence="3">3.2.1.52</ecNumber>
    </recommendedName>
</protein>
<evidence type="ECO:0000256" key="4">
    <source>
        <dbReference type="ARBA" id="ARBA00022801"/>
    </source>
</evidence>
<dbReference type="SUPFAM" id="SSF51445">
    <property type="entry name" value="(Trans)glycosidases"/>
    <property type="match status" value="1"/>
</dbReference>
<evidence type="ECO:0000256" key="2">
    <source>
        <dbReference type="ARBA" id="ARBA00006285"/>
    </source>
</evidence>
<evidence type="ECO:0000313" key="6">
    <source>
        <dbReference type="EMBL" id="KAK5094586.1"/>
    </source>
</evidence>
<keyword evidence="6" id="KW-0413">Isomerase</keyword>